<dbReference type="Proteomes" id="UP001164743">
    <property type="component" value="Chromosome 7A"/>
</dbReference>
<gene>
    <name evidence="2" type="ORF">PtA15_7A111</name>
</gene>
<evidence type="ECO:0000313" key="3">
    <source>
        <dbReference type="Proteomes" id="UP001164743"/>
    </source>
</evidence>
<keyword evidence="3" id="KW-1185">Reference proteome</keyword>
<feature type="compositionally biased region" description="Low complexity" evidence="1">
    <location>
        <begin position="215"/>
        <end position="226"/>
    </location>
</feature>
<protein>
    <submittedName>
        <fullName evidence="2">Uncharacterized protein</fullName>
    </submittedName>
</protein>
<reference evidence="2" key="1">
    <citation type="submission" date="2022-10" db="EMBL/GenBank/DDBJ databases">
        <title>Puccinia triticina Genome sequencing and assembly.</title>
        <authorList>
            <person name="Li C."/>
        </authorList>
    </citation>
    <scope>NUCLEOTIDE SEQUENCE</scope>
    <source>
        <strain evidence="2">Pt15</strain>
    </source>
</reference>
<organism evidence="2 3">
    <name type="scientific">Puccinia triticina</name>
    <dbReference type="NCBI Taxonomy" id="208348"/>
    <lineage>
        <taxon>Eukaryota</taxon>
        <taxon>Fungi</taxon>
        <taxon>Dikarya</taxon>
        <taxon>Basidiomycota</taxon>
        <taxon>Pucciniomycotina</taxon>
        <taxon>Pucciniomycetes</taxon>
        <taxon>Pucciniales</taxon>
        <taxon>Pucciniaceae</taxon>
        <taxon>Puccinia</taxon>
    </lineage>
</organism>
<sequence length="287" mass="31841">MFSASPRRRTYTRPTTCFGVFETTGESVVMAPLGSRYGWISTPSTLRCRGISSEKKQEVPFTLMCNTSICNTLEPGCLYGPIGKIPVELGNKTSITGLGHVIKRTEVEAPQQSRKNWLEVIVKHNGYDYEKRAHIPFSVKYLVSSQPNLVNTHVLYQVGREVEVNGMLVDWDETNNRAVVLVDSVSIISGSDLPTMSSETQFIALIPYIHDPSESAFSEADSSSDSPIKEEDVSDYGPPSVSDEEHPDVDSKSFSEDPLDKKPAHFTIQAPTTNKQGPFVKKRKYST</sequence>
<accession>A0ABY7CNW2</accession>
<dbReference type="RefSeq" id="XP_053021940.1">
    <property type="nucleotide sequence ID" value="XM_053170684.1"/>
</dbReference>
<evidence type="ECO:0000313" key="2">
    <source>
        <dbReference type="EMBL" id="WAQ86385.1"/>
    </source>
</evidence>
<dbReference type="GeneID" id="77811579"/>
<dbReference type="EMBL" id="CP110427">
    <property type="protein sequence ID" value="WAQ86385.1"/>
    <property type="molecule type" value="Genomic_DNA"/>
</dbReference>
<name>A0ABY7CNW2_9BASI</name>
<proteinExistence type="predicted"/>
<feature type="compositionally biased region" description="Basic and acidic residues" evidence="1">
    <location>
        <begin position="248"/>
        <end position="263"/>
    </location>
</feature>
<evidence type="ECO:0000256" key="1">
    <source>
        <dbReference type="SAM" id="MobiDB-lite"/>
    </source>
</evidence>
<feature type="region of interest" description="Disordered" evidence="1">
    <location>
        <begin position="215"/>
        <end position="287"/>
    </location>
</feature>